<sequence length="200" mass="21846">MNSNVELSLVFKIAIIAVGVIHVIFGFTALVQAIREAIVFADTMDKHDKLYPGDKRKGFGKEATIAPAFFLPLVAGAVCIVFAFISRFFIIFIIIAAELFAAILYIVALARIHGFFGNHGTYIDGQIKKPPKDFAATLKSLDAVLSGNLALAYIGFFFTLASLGLSGYLAYYYWPWGEARDSGGNELKSEKKSTCEVQDA</sequence>
<dbReference type="AlphaFoldDB" id="A0A9P1IKN9"/>
<reference evidence="2" key="1">
    <citation type="submission" date="2022-11" db="EMBL/GenBank/DDBJ databases">
        <authorList>
            <person name="Kikuchi T."/>
        </authorList>
    </citation>
    <scope>NUCLEOTIDE SEQUENCE</scope>
    <source>
        <strain evidence="2">PS1010</strain>
    </source>
</reference>
<evidence type="ECO:0000313" key="2">
    <source>
        <dbReference type="EMBL" id="CAI5446825.1"/>
    </source>
</evidence>
<feature type="transmembrane region" description="Helical" evidence="1">
    <location>
        <begin position="13"/>
        <end position="34"/>
    </location>
</feature>
<accession>A0A9P1IKN9</accession>
<feature type="transmembrane region" description="Helical" evidence="1">
    <location>
        <begin position="65"/>
        <end position="85"/>
    </location>
</feature>
<keyword evidence="1" id="KW-1133">Transmembrane helix</keyword>
<keyword evidence="3" id="KW-1185">Reference proteome</keyword>
<gene>
    <name evidence="2" type="ORF">CAMP_LOCUS9462</name>
</gene>
<dbReference type="EMBL" id="CANHGI010000004">
    <property type="protein sequence ID" value="CAI5446825.1"/>
    <property type="molecule type" value="Genomic_DNA"/>
</dbReference>
<proteinExistence type="predicted"/>
<protein>
    <submittedName>
        <fullName evidence="2">Uncharacterized protein</fullName>
    </submittedName>
</protein>
<dbReference type="Proteomes" id="UP001152747">
    <property type="component" value="Unassembled WGS sequence"/>
</dbReference>
<keyword evidence="1" id="KW-0472">Membrane</keyword>
<name>A0A9P1IKN9_9PELO</name>
<feature type="transmembrane region" description="Helical" evidence="1">
    <location>
        <begin position="149"/>
        <end position="174"/>
    </location>
</feature>
<organism evidence="2 3">
    <name type="scientific">Caenorhabditis angaria</name>
    <dbReference type="NCBI Taxonomy" id="860376"/>
    <lineage>
        <taxon>Eukaryota</taxon>
        <taxon>Metazoa</taxon>
        <taxon>Ecdysozoa</taxon>
        <taxon>Nematoda</taxon>
        <taxon>Chromadorea</taxon>
        <taxon>Rhabditida</taxon>
        <taxon>Rhabditina</taxon>
        <taxon>Rhabditomorpha</taxon>
        <taxon>Rhabditoidea</taxon>
        <taxon>Rhabditidae</taxon>
        <taxon>Peloderinae</taxon>
        <taxon>Caenorhabditis</taxon>
    </lineage>
</organism>
<evidence type="ECO:0000313" key="3">
    <source>
        <dbReference type="Proteomes" id="UP001152747"/>
    </source>
</evidence>
<evidence type="ECO:0000256" key="1">
    <source>
        <dbReference type="SAM" id="Phobius"/>
    </source>
</evidence>
<feature type="transmembrane region" description="Helical" evidence="1">
    <location>
        <begin position="91"/>
        <end position="110"/>
    </location>
</feature>
<keyword evidence="1" id="KW-0812">Transmembrane</keyword>
<comment type="caution">
    <text evidence="2">The sequence shown here is derived from an EMBL/GenBank/DDBJ whole genome shotgun (WGS) entry which is preliminary data.</text>
</comment>